<dbReference type="Pfam" id="PF00582">
    <property type="entry name" value="Usp"/>
    <property type="match status" value="2"/>
</dbReference>
<organism evidence="5 6">
    <name type="scientific">Mycobacterium gallinarum</name>
    <dbReference type="NCBI Taxonomy" id="39689"/>
    <lineage>
        <taxon>Bacteria</taxon>
        <taxon>Bacillati</taxon>
        <taxon>Actinomycetota</taxon>
        <taxon>Actinomycetes</taxon>
        <taxon>Mycobacteriales</taxon>
        <taxon>Mycobacteriaceae</taxon>
        <taxon>Mycobacterium</taxon>
    </lineage>
</organism>
<dbReference type="AlphaFoldDB" id="A0A9W4AY04"/>
<dbReference type="RefSeq" id="WP_163724699.1">
    <property type="nucleotide sequence ID" value="NZ_AP022601.1"/>
</dbReference>
<dbReference type="Proteomes" id="UP000465785">
    <property type="component" value="Chromosome"/>
</dbReference>
<dbReference type="Gene3D" id="3.40.50.620">
    <property type="entry name" value="HUPs"/>
    <property type="match status" value="2"/>
</dbReference>
<dbReference type="SUPFAM" id="SSF52402">
    <property type="entry name" value="Adenine nucleotide alpha hydrolases-like"/>
    <property type="match status" value="2"/>
</dbReference>
<comment type="similarity">
    <text evidence="1">Belongs to the universal stress protein A family.</text>
</comment>
<keyword evidence="2" id="KW-0547">Nucleotide-binding</keyword>
<feature type="domain" description="UspA" evidence="4">
    <location>
        <begin position="154"/>
        <end position="291"/>
    </location>
</feature>
<keyword evidence="3" id="KW-0067">ATP-binding</keyword>
<evidence type="ECO:0000256" key="3">
    <source>
        <dbReference type="ARBA" id="ARBA00022840"/>
    </source>
</evidence>
<evidence type="ECO:0000256" key="1">
    <source>
        <dbReference type="ARBA" id="ARBA00008791"/>
    </source>
</evidence>
<evidence type="ECO:0000313" key="5">
    <source>
        <dbReference type="EMBL" id="BBY90465.1"/>
    </source>
</evidence>
<dbReference type="PRINTS" id="PR01438">
    <property type="entry name" value="UNVRSLSTRESS"/>
</dbReference>
<evidence type="ECO:0000313" key="6">
    <source>
        <dbReference type="Proteomes" id="UP000465785"/>
    </source>
</evidence>
<reference evidence="5 6" key="1">
    <citation type="journal article" date="2019" name="Emerg. Microbes Infect.">
        <title>Comprehensive subspecies identification of 175 nontuberculous mycobacteria species based on 7547 genomic profiles.</title>
        <authorList>
            <person name="Matsumoto Y."/>
            <person name="Kinjo T."/>
            <person name="Motooka D."/>
            <person name="Nabeya D."/>
            <person name="Jung N."/>
            <person name="Uechi K."/>
            <person name="Horii T."/>
            <person name="Iida T."/>
            <person name="Fujita J."/>
            <person name="Nakamura S."/>
        </authorList>
    </citation>
    <scope>NUCLEOTIDE SEQUENCE [LARGE SCALE GENOMIC DNA]</scope>
    <source>
        <strain evidence="5 6">JCM 6399</strain>
    </source>
</reference>
<dbReference type="KEGG" id="mgau:MGALJ_01340"/>
<dbReference type="InterPro" id="IPR014729">
    <property type="entry name" value="Rossmann-like_a/b/a_fold"/>
</dbReference>
<keyword evidence="6" id="KW-1185">Reference proteome</keyword>
<evidence type="ECO:0000256" key="2">
    <source>
        <dbReference type="ARBA" id="ARBA00022741"/>
    </source>
</evidence>
<gene>
    <name evidence="5" type="ORF">MGALJ_01340</name>
</gene>
<feature type="domain" description="UspA" evidence="4">
    <location>
        <begin position="7"/>
        <end position="143"/>
    </location>
</feature>
<evidence type="ECO:0000259" key="4">
    <source>
        <dbReference type="Pfam" id="PF00582"/>
    </source>
</evidence>
<sequence>MENSVNPVVVGVDGTDNAMRAARWAAGVAHKLGTPLHIVHARPSPGHNPSDVIAAVRACEMSAQQERASAILDAASRAVHGDHPDLRITTAHVSEAVDRLLVDLSQHARLIVLGCDDLSVAAAVLIGSTTVAVAANSMCPVIAWRGDATAPTGQPIVVGVDDDDPSRVAITSAFELADRFAVNIVAVHAWSTRRSAGDVTLPFMIDWNAVHADQREHLVDALAPWTRQYPDVDVTYVVDQDKPSRALLNHSDGAQLVVIGSRGRGPLAGAVLGSTGLNLLHHSLIPTMICRSMGARGDVSFEHQFRERAQE</sequence>
<dbReference type="EMBL" id="AP022601">
    <property type="protein sequence ID" value="BBY90465.1"/>
    <property type="molecule type" value="Genomic_DNA"/>
</dbReference>
<dbReference type="GO" id="GO:0005524">
    <property type="term" value="F:ATP binding"/>
    <property type="evidence" value="ECO:0007669"/>
    <property type="project" value="UniProtKB-KW"/>
</dbReference>
<dbReference type="PANTHER" id="PTHR46268">
    <property type="entry name" value="STRESS RESPONSE PROTEIN NHAX"/>
    <property type="match status" value="1"/>
</dbReference>
<proteinExistence type="inferred from homology"/>
<accession>A0A9W4AY04</accession>
<dbReference type="InterPro" id="IPR006015">
    <property type="entry name" value="Universal_stress_UspA"/>
</dbReference>
<dbReference type="PANTHER" id="PTHR46268:SF27">
    <property type="entry name" value="UNIVERSAL STRESS PROTEIN RV2623"/>
    <property type="match status" value="1"/>
</dbReference>
<dbReference type="InterPro" id="IPR006016">
    <property type="entry name" value="UspA"/>
</dbReference>
<name>A0A9W4AY04_9MYCO</name>
<protein>
    <submittedName>
        <fullName evidence="5">Universal stress protein</fullName>
    </submittedName>
</protein>